<reference evidence="2 3" key="1">
    <citation type="submission" date="2024-02" db="EMBL/GenBank/DDBJ databases">
        <title>High-quality chromosome-scale genome assembly of Pensacola bahiagrass (Paspalum notatum Flugge var. saurae).</title>
        <authorList>
            <person name="Vega J.M."/>
            <person name="Podio M."/>
            <person name="Orjuela J."/>
            <person name="Siena L.A."/>
            <person name="Pessino S.C."/>
            <person name="Combes M.C."/>
            <person name="Mariac C."/>
            <person name="Albertini E."/>
            <person name="Pupilli F."/>
            <person name="Ortiz J.P.A."/>
            <person name="Leblanc O."/>
        </authorList>
    </citation>
    <scope>NUCLEOTIDE SEQUENCE [LARGE SCALE GENOMIC DNA]</scope>
    <source>
        <strain evidence="2">R1</strain>
        <tissue evidence="2">Leaf</tissue>
    </source>
</reference>
<feature type="region of interest" description="Disordered" evidence="1">
    <location>
        <begin position="1"/>
        <end position="36"/>
    </location>
</feature>
<feature type="compositionally biased region" description="Basic residues" evidence="1">
    <location>
        <begin position="131"/>
        <end position="146"/>
    </location>
</feature>
<feature type="region of interest" description="Disordered" evidence="1">
    <location>
        <begin position="109"/>
        <end position="224"/>
    </location>
</feature>
<feature type="region of interest" description="Disordered" evidence="1">
    <location>
        <begin position="349"/>
        <end position="373"/>
    </location>
</feature>
<protein>
    <submittedName>
        <fullName evidence="2">Uncharacterized protein</fullName>
    </submittedName>
</protein>
<accession>A0AAQ3UW98</accession>
<feature type="compositionally biased region" description="Low complexity" evidence="1">
    <location>
        <begin position="109"/>
        <end position="124"/>
    </location>
</feature>
<gene>
    <name evidence="2" type="ORF">U9M48_045044</name>
</gene>
<evidence type="ECO:0000256" key="1">
    <source>
        <dbReference type="SAM" id="MobiDB-lite"/>
    </source>
</evidence>
<dbReference type="AlphaFoldDB" id="A0AAQ3UW98"/>
<feature type="compositionally biased region" description="Low complexity" evidence="1">
    <location>
        <begin position="453"/>
        <end position="464"/>
    </location>
</feature>
<dbReference type="Proteomes" id="UP001341281">
    <property type="component" value="Chromosome 10"/>
</dbReference>
<feature type="compositionally biased region" description="Polar residues" evidence="1">
    <location>
        <begin position="1"/>
        <end position="22"/>
    </location>
</feature>
<sequence>MVTTTPSPSQRSELEDQGTQPAQHALGHQGDALRVSVEHHAEPLLLYVAEDGHGAVRGRQRQAEGAPRVHRDQVVLRRQRHLRAAGQVHRQRRHPHHPPPAQVVARVEQREPAGAQPQPQPAGRRLPERVPHRRVHGPRQPAHRRARVQDHAAAPRARVQPEVPLRHAADARAAHAEPHHAHVVESRHLGVPHHRRESESRRRRGRQRAGAEGERGRACGARRVQRRGAVHEAVGEAAAAVAARHLGGQRQPAAAEAQEPRRGHEEALVVVPAADGDARHPGAAGEGQRLGGQVPRGDGAVPVGHLVEAGAAAAVAAAGRLVEAAAERRGAGDGGVGAGAARVEHPPGLRRRQGAHCSHTTSLPVSSTSSAGVGGVPTPTCAKYSPLPCARPDTTGAEKPPFRAPAAASDTAWARAASRARRWASSWGAVALGGANASSRCARSKRAVEELPASRTRSAAAASSSKRKTARASTRATGSGDSGVARSLWYWYRAGAGAGVRERAAAKAGSIRRRRKTRERMGLGGSGAIGVRVDEDRAVAELLIGVERTEEQQMKKVATGAAVRHGHGVMGRWMVRYAYVEGAVARRHKCCAKGNGRGRHPRPASSAPL</sequence>
<organism evidence="2 3">
    <name type="scientific">Paspalum notatum var. saurae</name>
    <dbReference type="NCBI Taxonomy" id="547442"/>
    <lineage>
        <taxon>Eukaryota</taxon>
        <taxon>Viridiplantae</taxon>
        <taxon>Streptophyta</taxon>
        <taxon>Embryophyta</taxon>
        <taxon>Tracheophyta</taxon>
        <taxon>Spermatophyta</taxon>
        <taxon>Magnoliopsida</taxon>
        <taxon>Liliopsida</taxon>
        <taxon>Poales</taxon>
        <taxon>Poaceae</taxon>
        <taxon>PACMAD clade</taxon>
        <taxon>Panicoideae</taxon>
        <taxon>Andropogonodae</taxon>
        <taxon>Paspaleae</taxon>
        <taxon>Paspalinae</taxon>
        <taxon>Paspalum</taxon>
    </lineage>
</organism>
<name>A0AAQ3UW98_PASNO</name>
<feature type="compositionally biased region" description="Basic residues" evidence="1">
    <location>
        <begin position="190"/>
        <end position="207"/>
    </location>
</feature>
<proteinExistence type="predicted"/>
<evidence type="ECO:0000313" key="3">
    <source>
        <dbReference type="Proteomes" id="UP001341281"/>
    </source>
</evidence>
<evidence type="ECO:0000313" key="2">
    <source>
        <dbReference type="EMBL" id="WVZ99795.1"/>
    </source>
</evidence>
<feature type="compositionally biased region" description="Basic and acidic residues" evidence="1">
    <location>
        <begin position="164"/>
        <end position="188"/>
    </location>
</feature>
<dbReference type="EMBL" id="CP144754">
    <property type="protein sequence ID" value="WVZ99795.1"/>
    <property type="molecule type" value="Genomic_DNA"/>
</dbReference>
<feature type="region of interest" description="Disordered" evidence="1">
    <location>
        <begin position="448"/>
        <end position="481"/>
    </location>
</feature>
<keyword evidence="3" id="KW-1185">Reference proteome</keyword>